<dbReference type="InterPro" id="IPR005162">
    <property type="entry name" value="Retrotrans_gag_dom"/>
</dbReference>
<dbReference type="Pfam" id="PF08284">
    <property type="entry name" value="RVP_2"/>
    <property type="match status" value="1"/>
</dbReference>
<dbReference type="Pfam" id="PF03732">
    <property type="entry name" value="Retrotrans_gag"/>
    <property type="match status" value="1"/>
</dbReference>
<dbReference type="InterPro" id="IPR032567">
    <property type="entry name" value="RTL1-rel"/>
</dbReference>
<keyword evidence="4" id="KW-1185">Reference proteome</keyword>
<dbReference type="SUPFAM" id="SSF57756">
    <property type="entry name" value="Retrovirus zinc finger-like domains"/>
    <property type="match status" value="1"/>
</dbReference>
<dbReference type="Gene3D" id="4.10.60.10">
    <property type="entry name" value="Zinc finger, CCHC-type"/>
    <property type="match status" value="1"/>
</dbReference>
<feature type="region of interest" description="Disordered" evidence="2">
    <location>
        <begin position="204"/>
        <end position="223"/>
    </location>
</feature>
<reference evidence="5" key="1">
    <citation type="submission" date="2025-08" db="UniProtKB">
        <authorList>
            <consortium name="RefSeq"/>
        </authorList>
    </citation>
    <scope>IDENTIFICATION</scope>
    <source>
        <tissue evidence="5">Leaf</tissue>
    </source>
</reference>
<feature type="domain" description="CCHC-type" evidence="3">
    <location>
        <begin position="256"/>
        <end position="271"/>
    </location>
</feature>
<protein>
    <submittedName>
        <fullName evidence="5">Uncharacterized protein LOC115733210</fullName>
    </submittedName>
</protein>
<dbReference type="PANTHER" id="PTHR15503">
    <property type="entry name" value="LDOC1 RELATED"/>
    <property type="match status" value="1"/>
</dbReference>
<name>A0A8B8NBN0_9MYRT</name>
<evidence type="ECO:0000256" key="1">
    <source>
        <dbReference type="PROSITE-ProRule" id="PRU00047"/>
    </source>
</evidence>
<dbReference type="GeneID" id="115733210"/>
<dbReference type="RefSeq" id="XP_030519738.2">
    <property type="nucleotide sequence ID" value="XM_030663878.2"/>
</dbReference>
<evidence type="ECO:0000259" key="3">
    <source>
        <dbReference type="PROSITE" id="PS50158"/>
    </source>
</evidence>
<evidence type="ECO:0000313" key="5">
    <source>
        <dbReference type="RefSeq" id="XP_030519738.2"/>
    </source>
</evidence>
<proteinExistence type="predicted"/>
<dbReference type="PANTHER" id="PTHR15503:SF42">
    <property type="entry name" value="ZINC FINGER, CCHC-TYPE, RETROTRANSPOSON GAG DOMAIN, ASPARTIC PEPTIDASE DOMAIN PROTEIN-RELATED"/>
    <property type="match status" value="1"/>
</dbReference>
<evidence type="ECO:0000313" key="4">
    <source>
        <dbReference type="Proteomes" id="UP000827889"/>
    </source>
</evidence>
<dbReference type="Proteomes" id="UP000827889">
    <property type="component" value="Chromosome 3"/>
</dbReference>
<dbReference type="InterPro" id="IPR036875">
    <property type="entry name" value="Znf_CCHC_sf"/>
</dbReference>
<dbReference type="InterPro" id="IPR001878">
    <property type="entry name" value="Znf_CCHC"/>
</dbReference>
<keyword evidence="1" id="KW-0479">Metal-binding</keyword>
<gene>
    <name evidence="5" type="primary">LOC115733210</name>
</gene>
<keyword evidence="1" id="KW-0863">Zinc-finger</keyword>
<organism evidence="4 5">
    <name type="scientific">Rhodamnia argentea</name>
    <dbReference type="NCBI Taxonomy" id="178133"/>
    <lineage>
        <taxon>Eukaryota</taxon>
        <taxon>Viridiplantae</taxon>
        <taxon>Streptophyta</taxon>
        <taxon>Embryophyta</taxon>
        <taxon>Tracheophyta</taxon>
        <taxon>Spermatophyta</taxon>
        <taxon>Magnoliopsida</taxon>
        <taxon>eudicotyledons</taxon>
        <taxon>Gunneridae</taxon>
        <taxon>Pentapetalae</taxon>
        <taxon>rosids</taxon>
        <taxon>malvids</taxon>
        <taxon>Myrtales</taxon>
        <taxon>Myrtaceae</taxon>
        <taxon>Myrtoideae</taxon>
        <taxon>Myrteae</taxon>
        <taxon>Australasian group</taxon>
        <taxon>Rhodamnia</taxon>
    </lineage>
</organism>
<dbReference type="PROSITE" id="PS50158">
    <property type="entry name" value="ZF_CCHC"/>
    <property type="match status" value="1"/>
</dbReference>
<keyword evidence="1" id="KW-0862">Zinc</keyword>
<accession>A0A8B8NBN0</accession>
<sequence>MPLGAANDGRQAQKLVEQFLKLKPPKFAGSGDPEAATSWIEELEKAFALLRCTDEDKVTPAIYRLRGNASSWWRATKDGVFPDGIAPIWDSFVGAFNGKYFSDTAREQKMAEFLRLRQNQLSVDEYKARFIELSKCAPRMIEDPVDRARRFRDGSKSKIKSVLVPLNLKDYDDLYERAQMVERDFAERAAATGLLFIPSHRRDIRQGKRPMPGGGRHIPPNRRGVINKSVFRRDDECRLCHQRHATTQCPYQGGACFGCGQRGHQVRDCPQRQQSGQISTPLKDSVVTTVGCPNCKLVIDGHEGRIDLIVLEMFDFDPIARMDEPTRQKAIVECSRKAVQFNPSSEGTFEFVRGRGGASMLLVSSLEAMHLLESGCQGYLATIVII</sequence>
<evidence type="ECO:0000256" key="2">
    <source>
        <dbReference type="SAM" id="MobiDB-lite"/>
    </source>
</evidence>
<dbReference type="SMART" id="SM00343">
    <property type="entry name" value="ZnF_C2HC"/>
    <property type="match status" value="1"/>
</dbReference>
<dbReference type="Pfam" id="PF00098">
    <property type="entry name" value="zf-CCHC"/>
    <property type="match status" value="1"/>
</dbReference>